<dbReference type="HOGENOM" id="CLU_000315_21_1_9"/>
<dbReference type="Gene3D" id="3.40.50.10810">
    <property type="entry name" value="Tandem AAA-ATPase domain"/>
    <property type="match status" value="1"/>
</dbReference>
<dbReference type="InterPro" id="IPR000330">
    <property type="entry name" value="SNF2_N"/>
</dbReference>
<evidence type="ECO:0008006" key="8">
    <source>
        <dbReference type="Google" id="ProtNLM"/>
    </source>
</evidence>
<keyword evidence="2" id="KW-0479">Metal-binding</keyword>
<evidence type="ECO:0000259" key="3">
    <source>
        <dbReference type="PROSITE" id="PS50966"/>
    </source>
</evidence>
<organism evidence="6 7">
    <name type="scientific">Terribacillus saccharophilus</name>
    <dbReference type="NCBI Taxonomy" id="361277"/>
    <lineage>
        <taxon>Bacteria</taxon>
        <taxon>Bacillati</taxon>
        <taxon>Bacillota</taxon>
        <taxon>Bacilli</taxon>
        <taxon>Bacillales</taxon>
        <taxon>Bacillaceae</taxon>
        <taxon>Terribacillus</taxon>
    </lineage>
</organism>
<evidence type="ECO:0000313" key="7">
    <source>
        <dbReference type="Proteomes" id="UP000027980"/>
    </source>
</evidence>
<dbReference type="CDD" id="cd18793">
    <property type="entry name" value="SF2_C_SNF"/>
    <property type="match status" value="1"/>
</dbReference>
<keyword evidence="2" id="KW-0863">Zinc-finger</keyword>
<gene>
    <name evidence="6" type="ORF">GZ22_16505</name>
</gene>
<dbReference type="PROSITE" id="PS51194">
    <property type="entry name" value="HELICASE_CTER"/>
    <property type="match status" value="1"/>
</dbReference>
<dbReference type="SMART" id="SM00487">
    <property type="entry name" value="DEXDc"/>
    <property type="match status" value="1"/>
</dbReference>
<evidence type="ECO:0000313" key="6">
    <source>
        <dbReference type="EMBL" id="AIF68076.1"/>
    </source>
</evidence>
<dbReference type="Pfam" id="PF04434">
    <property type="entry name" value="SWIM"/>
    <property type="match status" value="1"/>
</dbReference>
<protein>
    <recommendedName>
        <fullName evidence="8">Helicase SNF2</fullName>
    </recommendedName>
</protein>
<evidence type="ECO:0000259" key="5">
    <source>
        <dbReference type="PROSITE" id="PS51194"/>
    </source>
</evidence>
<dbReference type="InterPro" id="IPR013663">
    <property type="entry name" value="Helicase_SWF/SNF/SWI_bac"/>
</dbReference>
<dbReference type="OrthoDB" id="9760715at2"/>
<proteinExistence type="predicted"/>
<dbReference type="GO" id="GO:0008270">
    <property type="term" value="F:zinc ion binding"/>
    <property type="evidence" value="ECO:0007669"/>
    <property type="project" value="UniProtKB-KW"/>
</dbReference>
<dbReference type="InterPro" id="IPR014001">
    <property type="entry name" value="Helicase_ATP-bd"/>
</dbReference>
<dbReference type="Pfam" id="PF00176">
    <property type="entry name" value="SNF2-rel_dom"/>
    <property type="match status" value="1"/>
</dbReference>
<dbReference type="GeneID" id="34221474"/>
<dbReference type="KEGG" id="tap:GZ22_16505"/>
<dbReference type="CDD" id="cd18012">
    <property type="entry name" value="DEXQc_arch_SWI2_SNF2"/>
    <property type="match status" value="1"/>
</dbReference>
<dbReference type="RefSeq" id="WP_038564581.1">
    <property type="nucleotide sequence ID" value="NZ_CP008876.1"/>
</dbReference>
<dbReference type="InterPro" id="IPR027417">
    <property type="entry name" value="P-loop_NTPase"/>
</dbReference>
<dbReference type="AlphaFoldDB" id="A0A075LPM3"/>
<dbReference type="PROSITE" id="PS51192">
    <property type="entry name" value="HELICASE_ATP_BIND_1"/>
    <property type="match status" value="1"/>
</dbReference>
<dbReference type="InterPro" id="IPR007527">
    <property type="entry name" value="Znf_SWIM"/>
</dbReference>
<dbReference type="SUPFAM" id="SSF52540">
    <property type="entry name" value="P-loop containing nucleoside triphosphate hydrolases"/>
    <property type="match status" value="2"/>
</dbReference>
<reference evidence="6 7" key="1">
    <citation type="submission" date="2014-07" db="EMBL/GenBank/DDBJ databases">
        <title>Complete genome sequence of a moderately halophilic bacterium Terribacillus aidingensis MP602, isolated from Cryptomeria fortunei in Tianmu mountain in China.</title>
        <authorList>
            <person name="Wang Y."/>
            <person name="Lu P."/>
            <person name="Zhang L."/>
        </authorList>
    </citation>
    <scope>NUCLEOTIDE SEQUENCE [LARGE SCALE GENOMIC DNA]</scope>
    <source>
        <strain evidence="6 7">MP602</strain>
    </source>
</reference>
<dbReference type="EMBL" id="CP008876">
    <property type="protein sequence ID" value="AIF68076.1"/>
    <property type="molecule type" value="Genomic_DNA"/>
</dbReference>
<dbReference type="InterPro" id="IPR038718">
    <property type="entry name" value="SNF2-like_sf"/>
</dbReference>
<dbReference type="PROSITE" id="PS50966">
    <property type="entry name" value="ZF_SWIM"/>
    <property type="match status" value="1"/>
</dbReference>
<evidence type="ECO:0000256" key="1">
    <source>
        <dbReference type="ARBA" id="ARBA00022801"/>
    </source>
</evidence>
<keyword evidence="2" id="KW-0862">Zinc</keyword>
<dbReference type="SMART" id="SM00490">
    <property type="entry name" value="HELICc"/>
    <property type="match status" value="1"/>
</dbReference>
<dbReference type="GO" id="GO:0016787">
    <property type="term" value="F:hydrolase activity"/>
    <property type="evidence" value="ECO:0007669"/>
    <property type="project" value="UniProtKB-KW"/>
</dbReference>
<dbReference type="Proteomes" id="UP000027980">
    <property type="component" value="Chromosome"/>
</dbReference>
<feature type="domain" description="Helicase ATP-binding" evidence="4">
    <location>
        <begin position="627"/>
        <end position="789"/>
    </location>
</feature>
<dbReference type="Pfam" id="PF08455">
    <property type="entry name" value="SNF2_assoc"/>
    <property type="match status" value="1"/>
</dbReference>
<feature type="domain" description="Helicase C-terminal" evidence="5">
    <location>
        <begin position="899"/>
        <end position="1054"/>
    </location>
</feature>
<dbReference type="GO" id="GO:0005524">
    <property type="term" value="F:ATP binding"/>
    <property type="evidence" value="ECO:0007669"/>
    <property type="project" value="InterPro"/>
</dbReference>
<dbReference type="FunFam" id="3.40.50.300:FF:000533">
    <property type="entry name" value="Helicase, Snf2 family"/>
    <property type="match status" value="1"/>
</dbReference>
<dbReference type="PANTHER" id="PTHR10799">
    <property type="entry name" value="SNF2/RAD54 HELICASE FAMILY"/>
    <property type="match status" value="1"/>
</dbReference>
<evidence type="ECO:0000256" key="2">
    <source>
        <dbReference type="PROSITE-ProRule" id="PRU00325"/>
    </source>
</evidence>
<name>A0A075LPM3_9BACI</name>
<dbReference type="InterPro" id="IPR049730">
    <property type="entry name" value="SNF2/RAD54-like_C"/>
</dbReference>
<feature type="domain" description="SWIM-type" evidence="3">
    <location>
        <begin position="54"/>
        <end position="92"/>
    </location>
</feature>
<dbReference type="Pfam" id="PF00271">
    <property type="entry name" value="Helicase_C"/>
    <property type="match status" value="1"/>
</dbReference>
<dbReference type="InterPro" id="IPR001650">
    <property type="entry name" value="Helicase_C-like"/>
</dbReference>
<evidence type="ECO:0000259" key="4">
    <source>
        <dbReference type="PROSITE" id="PS51192"/>
    </source>
</evidence>
<sequence length="1067" mass="121914">MQSYFLDKQDIIKVTGDRFYRRGLDYVNKGRVQGLSFTPSINQWKAVVRGTENYPVRIFFFEDDDLDGVCSCPAYHTHYTCKHIAAVLIAVSRNRFDSNGYTVTEETAAPTAARQTDFTDRLVQAFVSPSERLTSKPPETLKLEYKVEQRFMQTNGNTVFEVELKAGTARTYIVRLAEDFLRSVLHQTRYQVTPSFAFDPRVHIVTPEDKAILERLLEACENSMIHDFTASSLQSEKRAIKLTPSLAKNLLPQLADAGASLHLLHTDPMDSFQVSSQPARLDFYLSTDEDEMLQLGVQDIAAYEYIKNYHYLVKDDTLYPVPPEQRELVKELFTILPYRHDTPQTVSDKNVDRFVSQVVGKLEQIGHVHVAETVRSKIEMAPLVAKVFLDETDDVLHASVSFHYGDHVIQPGQQQTDMPVIKRQPAKEDKVLQQLHAAGFRFSKGRFHLLNAEYMYLFLHEHLPALQETAEVYISNRVQAMQADDQHEVSSSVRLQQEKGMLEISFDVSGLSEAHISNVLQAMVEKKRYYRIPDGALLDLEQESMEDFQDFLEQMQIKKNQLNNQHIFVPIAQSMQVEESLRGAEMEAAFRTLIERLRHPEQIEFDLPSGLQATLRDYQLTGFKWMKTLAYYGLGGILADDMGLGKTLQTITYLTSEREANPAARPALIVVPSSLLYNWQKEFEKFAPNMRTLVISGSAAERQEQLSQMEEHDIIITSYPLLRIDNHVYSGQVFDSLILDEAQAIKNHATQTAKAVGLIQAGKRFALSGTPIENRLEELWSIFHTISPGLFRSRKSFTDMEPEKIARMTRPFILRRVKTEVLHELPEKIETTNYSDLTQEQKEVYVAYLDRIRRKIDQTIAEKGFDRGKLEILAGLTRLRQICCHPSLFIENYSGQSGKLEQLLEVIRELKQSNKRFLIFSQFASMLGIIQQALDDKDVFYLDGSTPAKERMRMAEAFNEGEKDGFLISLKAGGTGLNLTGADTVILFDLWWNPAVEEQAAGRAHRIGQKNVVQVIRLLSRGTIEERIFELQQRKRALVDQIIQPGETMLNTLSEEEIRSLLSMQDE</sequence>
<accession>A0A075LPM3</accession>
<dbReference type="Gene3D" id="3.40.50.300">
    <property type="entry name" value="P-loop containing nucleotide triphosphate hydrolases"/>
    <property type="match status" value="1"/>
</dbReference>
<keyword evidence="1" id="KW-0378">Hydrolase</keyword>